<dbReference type="Proteomes" id="UP001285855">
    <property type="component" value="Unassembled WGS sequence"/>
</dbReference>
<dbReference type="InterPro" id="IPR025519">
    <property type="entry name" value="DUF4407"/>
</dbReference>
<feature type="transmembrane region" description="Helical" evidence="1">
    <location>
        <begin position="285"/>
        <end position="306"/>
    </location>
</feature>
<evidence type="ECO:0000313" key="2">
    <source>
        <dbReference type="EMBL" id="MDY2588197.1"/>
    </source>
</evidence>
<dbReference type="RefSeq" id="WP_386133879.1">
    <property type="nucleotide sequence ID" value="NZ_JBHTJQ010000003.1"/>
</dbReference>
<proteinExistence type="predicted"/>
<comment type="caution">
    <text evidence="2">The sequence shown here is derived from an EMBL/GenBank/DDBJ whole genome shotgun (WGS) entry which is preliminary data.</text>
</comment>
<name>A0ABU5EU04_9FLAO</name>
<reference evidence="2 3" key="1">
    <citation type="submission" date="2023-11" db="EMBL/GenBank/DDBJ databases">
        <title>Winogradskyella pelagius sp. nov., isolated from coastal sediment.</title>
        <authorList>
            <person name="Li F."/>
        </authorList>
    </citation>
    <scope>NUCLEOTIDE SEQUENCE [LARGE SCALE GENOMIC DNA]</scope>
    <source>
        <strain evidence="2 3">KCTC 23502</strain>
    </source>
</reference>
<organism evidence="2 3">
    <name type="scientific">Winogradskyella aquimaris</name>
    <dbReference type="NCBI Taxonomy" id="864074"/>
    <lineage>
        <taxon>Bacteria</taxon>
        <taxon>Pseudomonadati</taxon>
        <taxon>Bacteroidota</taxon>
        <taxon>Flavobacteriia</taxon>
        <taxon>Flavobacteriales</taxon>
        <taxon>Flavobacteriaceae</taxon>
        <taxon>Winogradskyella</taxon>
    </lineage>
</organism>
<keyword evidence="1" id="KW-0812">Transmembrane</keyword>
<gene>
    <name evidence="2" type="ORF">SNF14_12675</name>
</gene>
<evidence type="ECO:0000313" key="3">
    <source>
        <dbReference type="Proteomes" id="UP001285855"/>
    </source>
</evidence>
<feature type="transmembrane region" description="Helical" evidence="1">
    <location>
        <begin position="41"/>
        <end position="59"/>
    </location>
</feature>
<evidence type="ECO:0000256" key="1">
    <source>
        <dbReference type="SAM" id="Phobius"/>
    </source>
</evidence>
<feature type="transmembrane region" description="Helical" evidence="1">
    <location>
        <begin position="12"/>
        <end position="29"/>
    </location>
</feature>
<feature type="transmembrane region" description="Helical" evidence="1">
    <location>
        <begin position="66"/>
        <end position="85"/>
    </location>
</feature>
<feature type="transmembrane region" description="Helical" evidence="1">
    <location>
        <begin position="100"/>
        <end position="122"/>
    </location>
</feature>
<protein>
    <submittedName>
        <fullName evidence="2">DUF4407 domain-containing protein</fullName>
    </submittedName>
</protein>
<dbReference type="Pfam" id="PF14362">
    <property type="entry name" value="DUF4407"/>
    <property type="match status" value="1"/>
</dbReference>
<keyword evidence="1" id="KW-1133">Transmembrane helix</keyword>
<keyword evidence="1" id="KW-0472">Membrane</keyword>
<sequence length="336" mass="39011">MKFLKEMFKNWWIRLGCFLCGYNYSLLKSCSEASKKAVKKYTAALLIVMMLWALIGFLFTKEYLKFGDFGSSIAAIIMVIIIVQVERQIILGTKNTYSKWFRVIIGFIMAVLGSVIVDQIIFREDIEKQKLFTVANEVNRLLPQRTKEINDQIHALDSILNGKELERILLIEEITQNPTIKIPSSTTSLVPERIETKQIIDGQEVTVYKDTTYVKKSFTTKSMTNPKVEFIPTINEQIEKIRYNRSELSKQLIDVRKGLRAELLEKKGFLDELKVMFQILVSSKISMGVWILWFIFFLAIELFVLVSKYGDKENDYDKMIEHQKDVRIKSIEALIS</sequence>
<dbReference type="EMBL" id="JAXDAE010000014">
    <property type="protein sequence ID" value="MDY2588197.1"/>
    <property type="molecule type" value="Genomic_DNA"/>
</dbReference>
<accession>A0ABU5EU04</accession>
<keyword evidence="3" id="KW-1185">Reference proteome</keyword>